<dbReference type="EMBL" id="JACGCM010001144">
    <property type="protein sequence ID" value="KAF6161134.1"/>
    <property type="molecule type" value="Genomic_DNA"/>
</dbReference>
<dbReference type="AlphaFoldDB" id="A0A7J7N249"/>
<proteinExistence type="predicted"/>
<evidence type="ECO:0000313" key="2">
    <source>
        <dbReference type="Proteomes" id="UP000541444"/>
    </source>
</evidence>
<keyword evidence="2" id="KW-1185">Reference proteome</keyword>
<protein>
    <submittedName>
        <fullName evidence="1">Uncharacterized protein</fullName>
    </submittedName>
</protein>
<organism evidence="1 2">
    <name type="scientific">Kingdonia uniflora</name>
    <dbReference type="NCBI Taxonomy" id="39325"/>
    <lineage>
        <taxon>Eukaryota</taxon>
        <taxon>Viridiplantae</taxon>
        <taxon>Streptophyta</taxon>
        <taxon>Embryophyta</taxon>
        <taxon>Tracheophyta</taxon>
        <taxon>Spermatophyta</taxon>
        <taxon>Magnoliopsida</taxon>
        <taxon>Ranunculales</taxon>
        <taxon>Circaeasteraceae</taxon>
        <taxon>Kingdonia</taxon>
    </lineage>
</organism>
<name>A0A7J7N249_9MAGN</name>
<accession>A0A7J7N249</accession>
<feature type="non-terminal residue" evidence="1">
    <location>
        <position position="68"/>
    </location>
</feature>
<evidence type="ECO:0000313" key="1">
    <source>
        <dbReference type="EMBL" id="KAF6161134.1"/>
    </source>
</evidence>
<reference evidence="1 2" key="1">
    <citation type="journal article" date="2020" name="IScience">
        <title>Genome Sequencing of the Endangered Kingdonia uniflora (Circaeasteraceae, Ranunculales) Reveals Potential Mechanisms of Evolutionary Specialization.</title>
        <authorList>
            <person name="Sun Y."/>
            <person name="Deng T."/>
            <person name="Zhang A."/>
            <person name="Moore M.J."/>
            <person name="Landis J.B."/>
            <person name="Lin N."/>
            <person name="Zhang H."/>
            <person name="Zhang X."/>
            <person name="Huang J."/>
            <person name="Zhang X."/>
            <person name="Sun H."/>
            <person name="Wang H."/>
        </authorList>
    </citation>
    <scope>NUCLEOTIDE SEQUENCE [LARGE SCALE GENOMIC DNA]</scope>
    <source>
        <strain evidence="1">TB1705</strain>
        <tissue evidence="1">Leaf</tissue>
    </source>
</reference>
<gene>
    <name evidence="1" type="ORF">GIB67_007775</name>
</gene>
<dbReference type="Proteomes" id="UP000541444">
    <property type="component" value="Unassembled WGS sequence"/>
</dbReference>
<sequence>MSCCLNQQFKTMAKLFDAIDERFENFDWFIDVFTTAALYAPPPQPTPLGWAILPFSYDDYPQVRSTIT</sequence>
<comment type="caution">
    <text evidence="1">The sequence shown here is derived from an EMBL/GenBank/DDBJ whole genome shotgun (WGS) entry which is preliminary data.</text>
</comment>